<evidence type="ECO:0000313" key="3">
    <source>
        <dbReference type="Proteomes" id="UP000054538"/>
    </source>
</evidence>
<protein>
    <submittedName>
        <fullName evidence="2">Uncharacterized protein</fullName>
    </submittedName>
</protein>
<feature type="compositionally biased region" description="Basic and acidic residues" evidence="1">
    <location>
        <begin position="16"/>
        <end position="28"/>
    </location>
</feature>
<dbReference type="EMBL" id="KN830764">
    <property type="protein sequence ID" value="KIK72500.1"/>
    <property type="molecule type" value="Genomic_DNA"/>
</dbReference>
<sequence length="81" mass="9443">MSVKSMKDEEQGTEIRSIRDKGKNRLDAEEPDEEGEYEYVEEEDSLEEAVKGESWDWAILWRKSSSYNGVLYGPRDWIPGL</sequence>
<keyword evidence="3" id="KW-1185">Reference proteome</keyword>
<proteinExistence type="predicted"/>
<reference evidence="3" key="2">
    <citation type="submission" date="2015-01" db="EMBL/GenBank/DDBJ databases">
        <title>Evolutionary Origins and Diversification of the Mycorrhizal Mutualists.</title>
        <authorList>
            <consortium name="DOE Joint Genome Institute"/>
            <consortium name="Mycorrhizal Genomics Consortium"/>
            <person name="Kohler A."/>
            <person name="Kuo A."/>
            <person name="Nagy L.G."/>
            <person name="Floudas D."/>
            <person name="Copeland A."/>
            <person name="Barry K.W."/>
            <person name="Cichocki N."/>
            <person name="Veneault-Fourrey C."/>
            <person name="LaButti K."/>
            <person name="Lindquist E.A."/>
            <person name="Lipzen A."/>
            <person name="Lundell T."/>
            <person name="Morin E."/>
            <person name="Murat C."/>
            <person name="Riley R."/>
            <person name="Ohm R."/>
            <person name="Sun H."/>
            <person name="Tunlid A."/>
            <person name="Henrissat B."/>
            <person name="Grigoriev I.V."/>
            <person name="Hibbett D.S."/>
            <person name="Martin F."/>
        </authorList>
    </citation>
    <scope>NUCLEOTIDE SEQUENCE [LARGE SCALE GENOMIC DNA]</scope>
    <source>
        <strain evidence="3">Ve08.2h10</strain>
    </source>
</reference>
<feature type="region of interest" description="Disordered" evidence="1">
    <location>
        <begin position="1"/>
        <end position="44"/>
    </location>
</feature>
<dbReference type="AlphaFoldDB" id="A0A0D0D6J8"/>
<accession>A0A0D0D6J8</accession>
<dbReference type="HOGENOM" id="CLU_2574581_0_0_1"/>
<organism evidence="2 3">
    <name type="scientific">Paxillus rubicundulus Ve08.2h10</name>
    <dbReference type="NCBI Taxonomy" id="930991"/>
    <lineage>
        <taxon>Eukaryota</taxon>
        <taxon>Fungi</taxon>
        <taxon>Dikarya</taxon>
        <taxon>Basidiomycota</taxon>
        <taxon>Agaricomycotina</taxon>
        <taxon>Agaricomycetes</taxon>
        <taxon>Agaricomycetidae</taxon>
        <taxon>Boletales</taxon>
        <taxon>Paxilineae</taxon>
        <taxon>Paxillaceae</taxon>
        <taxon>Paxillus</taxon>
    </lineage>
</organism>
<reference evidence="2 3" key="1">
    <citation type="submission" date="2014-04" db="EMBL/GenBank/DDBJ databases">
        <authorList>
            <consortium name="DOE Joint Genome Institute"/>
            <person name="Kuo A."/>
            <person name="Kohler A."/>
            <person name="Jargeat P."/>
            <person name="Nagy L.G."/>
            <person name="Floudas D."/>
            <person name="Copeland A."/>
            <person name="Barry K.W."/>
            <person name="Cichocki N."/>
            <person name="Veneault-Fourrey C."/>
            <person name="LaButti K."/>
            <person name="Lindquist E.A."/>
            <person name="Lipzen A."/>
            <person name="Lundell T."/>
            <person name="Morin E."/>
            <person name="Murat C."/>
            <person name="Sun H."/>
            <person name="Tunlid A."/>
            <person name="Henrissat B."/>
            <person name="Grigoriev I.V."/>
            <person name="Hibbett D.S."/>
            <person name="Martin F."/>
            <person name="Nordberg H.P."/>
            <person name="Cantor M.N."/>
            <person name="Hua S.X."/>
        </authorList>
    </citation>
    <scope>NUCLEOTIDE SEQUENCE [LARGE SCALE GENOMIC DNA]</scope>
    <source>
        <strain evidence="2 3">Ve08.2h10</strain>
    </source>
</reference>
<evidence type="ECO:0000256" key="1">
    <source>
        <dbReference type="SAM" id="MobiDB-lite"/>
    </source>
</evidence>
<evidence type="ECO:0000313" key="2">
    <source>
        <dbReference type="EMBL" id="KIK72500.1"/>
    </source>
</evidence>
<name>A0A0D0D6J8_9AGAM</name>
<dbReference type="Proteomes" id="UP000054538">
    <property type="component" value="Unassembled WGS sequence"/>
</dbReference>
<gene>
    <name evidence="2" type="ORF">PAXRUDRAFT_21920</name>
</gene>
<dbReference type="InParanoid" id="A0A0D0D6J8"/>
<feature type="compositionally biased region" description="Basic and acidic residues" evidence="1">
    <location>
        <begin position="1"/>
        <end position="10"/>
    </location>
</feature>
<feature type="compositionally biased region" description="Acidic residues" evidence="1">
    <location>
        <begin position="29"/>
        <end position="44"/>
    </location>
</feature>